<dbReference type="OrthoDB" id="5786478at2"/>
<dbReference type="AlphaFoldDB" id="A0A243WAK3"/>
<proteinExistence type="predicted"/>
<dbReference type="SUPFAM" id="SSF51735">
    <property type="entry name" value="NAD(P)-binding Rossmann-fold domains"/>
    <property type="match status" value="1"/>
</dbReference>
<evidence type="ECO:0000313" key="1">
    <source>
        <dbReference type="EMBL" id="OUJ72400.1"/>
    </source>
</evidence>
<dbReference type="Gene3D" id="3.40.50.720">
    <property type="entry name" value="NAD(P)-binding Rossmann-like Domain"/>
    <property type="match status" value="1"/>
</dbReference>
<dbReference type="InterPro" id="IPR052184">
    <property type="entry name" value="SDR_enzymes"/>
</dbReference>
<dbReference type="PROSITE" id="PS00061">
    <property type="entry name" value="ADH_SHORT"/>
    <property type="match status" value="1"/>
</dbReference>
<protein>
    <submittedName>
        <fullName evidence="1">3-oxoacyl-ACP reductase</fullName>
    </submittedName>
</protein>
<dbReference type="GO" id="GO:0016616">
    <property type="term" value="F:oxidoreductase activity, acting on the CH-OH group of donors, NAD or NADP as acceptor"/>
    <property type="evidence" value="ECO:0007669"/>
    <property type="project" value="TreeGrafter"/>
</dbReference>
<gene>
    <name evidence="1" type="ORF">BXP70_19170</name>
</gene>
<dbReference type="PANTHER" id="PTHR45458:SF1">
    <property type="entry name" value="SHORT CHAIN DEHYDROGENASE"/>
    <property type="match status" value="1"/>
</dbReference>
<organism evidence="1 2">
    <name type="scientific">Hymenobacter crusticola</name>
    <dbReference type="NCBI Taxonomy" id="1770526"/>
    <lineage>
        <taxon>Bacteria</taxon>
        <taxon>Pseudomonadati</taxon>
        <taxon>Bacteroidota</taxon>
        <taxon>Cytophagia</taxon>
        <taxon>Cytophagales</taxon>
        <taxon>Hymenobacteraceae</taxon>
        <taxon>Hymenobacter</taxon>
    </lineage>
</organism>
<dbReference type="InterPro" id="IPR020904">
    <property type="entry name" value="Sc_DH/Rdtase_CS"/>
</dbReference>
<dbReference type="EMBL" id="MTSE01000011">
    <property type="protein sequence ID" value="OUJ72400.1"/>
    <property type="molecule type" value="Genomic_DNA"/>
</dbReference>
<dbReference type="Proteomes" id="UP000194873">
    <property type="component" value="Unassembled WGS sequence"/>
</dbReference>
<dbReference type="InterPro" id="IPR036291">
    <property type="entry name" value="NAD(P)-bd_dom_sf"/>
</dbReference>
<comment type="caution">
    <text evidence="1">The sequence shown here is derived from an EMBL/GenBank/DDBJ whole genome shotgun (WGS) entry which is preliminary data.</text>
</comment>
<dbReference type="InterPro" id="IPR002347">
    <property type="entry name" value="SDR_fam"/>
</dbReference>
<keyword evidence="2" id="KW-1185">Reference proteome</keyword>
<name>A0A243WAK3_9BACT</name>
<dbReference type="PANTHER" id="PTHR45458">
    <property type="entry name" value="SHORT-CHAIN DEHYDROGENASE/REDUCTASE SDR"/>
    <property type="match status" value="1"/>
</dbReference>
<dbReference type="Pfam" id="PF00106">
    <property type="entry name" value="adh_short"/>
    <property type="match status" value="1"/>
</dbReference>
<accession>A0A243WAK3</accession>
<evidence type="ECO:0000313" key="2">
    <source>
        <dbReference type="Proteomes" id="UP000194873"/>
    </source>
</evidence>
<dbReference type="PRINTS" id="PR00081">
    <property type="entry name" value="GDHRDH"/>
</dbReference>
<dbReference type="RefSeq" id="WP_086595717.1">
    <property type="nucleotide sequence ID" value="NZ_MTSE01000011.1"/>
</dbReference>
<reference evidence="1 2" key="1">
    <citation type="submission" date="2017-01" db="EMBL/GenBank/DDBJ databases">
        <title>A new Hymenobacter.</title>
        <authorList>
            <person name="Liang Y."/>
            <person name="Feng F."/>
        </authorList>
    </citation>
    <scope>NUCLEOTIDE SEQUENCE [LARGE SCALE GENOMIC DNA]</scope>
    <source>
        <strain evidence="1">MIMBbqt21</strain>
    </source>
</reference>
<sequence>MEMTKTVLVIGASRGLGLALAEEYCRRGYQVIATVRKPSEALIRLQQAYPGTLEIEDNVDIVQLHEVRSLQQRLHARTLDVLFVNAGISRATEQTPLQVEEQDYWEMLLTNALSPMRVIELFHAQVTQQGVIAVMSSELGSITQSTGFWELYSSSKAALNMLMKAFAARHPHDPRALLLIAPGWVRTDMGTADAVLDVSESIPRVVDVVTQNEGKPGLRYMDRFGEILPW</sequence>